<keyword evidence="3" id="KW-0547">Nucleotide-binding</keyword>
<accession>A0A0G4JZH8</accession>
<dbReference type="GO" id="GO:0055085">
    <property type="term" value="P:transmembrane transport"/>
    <property type="evidence" value="ECO:0007669"/>
    <property type="project" value="UniProtKB-ARBA"/>
</dbReference>
<dbReference type="RefSeq" id="WP_072065880.1">
    <property type="nucleotide sequence ID" value="NZ_CGIG01000001.1"/>
</dbReference>
<evidence type="ECO:0000313" key="6">
    <source>
        <dbReference type="EMBL" id="CPR19630.1"/>
    </source>
</evidence>
<dbReference type="PROSITE" id="PS50893">
    <property type="entry name" value="ABC_TRANSPORTER_2"/>
    <property type="match status" value="1"/>
</dbReference>
<evidence type="ECO:0000259" key="5">
    <source>
        <dbReference type="PROSITE" id="PS50893"/>
    </source>
</evidence>
<dbReference type="InterPro" id="IPR027417">
    <property type="entry name" value="P-loop_NTPase"/>
</dbReference>
<dbReference type="Proteomes" id="UP000044377">
    <property type="component" value="Unassembled WGS sequence"/>
</dbReference>
<keyword evidence="2" id="KW-0813">Transport</keyword>
<dbReference type="PANTHER" id="PTHR43776:SF7">
    <property type="entry name" value="D,D-DIPEPTIDE TRANSPORT ATP-BINDING PROTEIN DDPF-RELATED"/>
    <property type="match status" value="1"/>
</dbReference>
<dbReference type="GO" id="GO:0016887">
    <property type="term" value="F:ATP hydrolysis activity"/>
    <property type="evidence" value="ECO:0007669"/>
    <property type="project" value="InterPro"/>
</dbReference>
<evidence type="ECO:0000256" key="1">
    <source>
        <dbReference type="ARBA" id="ARBA00005417"/>
    </source>
</evidence>
<dbReference type="CDD" id="cd03257">
    <property type="entry name" value="ABC_NikE_OppD_transporters"/>
    <property type="match status" value="1"/>
</dbReference>
<dbReference type="InterPro" id="IPR013563">
    <property type="entry name" value="Oligopep_ABC_C"/>
</dbReference>
<name>A0A0G4JZH8_9GAMM</name>
<dbReference type="InterPro" id="IPR017871">
    <property type="entry name" value="ABC_transporter-like_CS"/>
</dbReference>
<sequence>MNTPLLTVRHLSKTFQAKGWRGKRFTAVEDVSFHIMPGETYALVGESGSGKSTTGRSLLGLTTASGGEVTFDGRSLLTFGNRQWRDVRKDIQMIFQDPLSSLDPKRSVGYSIEEPLIIHGVRAARRRREQVGQMLCRVGFTAADAQRYPHEFSGGQRQRIGIARALILEPKLIICDEPVSALDVSIQSQILNLLMRLQREQGLAYLFIAHDLSVVHHIADRVGVMSRGAIVEEARVPELFAHPQHPYTRYLLQAIPPVHPRIKKQPRNVPMAVRASGCEFRDGKTCLRHADQYYWLTDTHRVRCNTHAKSNAQRSANLGDLGLGGGG</sequence>
<dbReference type="NCBIfam" id="TIGR01727">
    <property type="entry name" value="oligo_HPY"/>
    <property type="match status" value="1"/>
</dbReference>
<reference evidence="7" key="1">
    <citation type="submission" date="2015-01" db="EMBL/GenBank/DDBJ databases">
        <authorList>
            <person name="Paterson Steve"/>
        </authorList>
    </citation>
    <scope>NUCLEOTIDE SEQUENCE [LARGE SCALE GENOMIC DNA]</scope>
    <source>
        <strain evidence="7">OBR1</strain>
    </source>
</reference>
<keyword evidence="4 6" id="KW-0067">ATP-binding</keyword>
<dbReference type="GO" id="GO:0005524">
    <property type="term" value="F:ATP binding"/>
    <property type="evidence" value="ECO:0007669"/>
    <property type="project" value="UniProtKB-KW"/>
</dbReference>
<dbReference type="InterPro" id="IPR003593">
    <property type="entry name" value="AAA+_ATPase"/>
</dbReference>
<dbReference type="STRING" id="1109412.BN1221_03869"/>
<dbReference type="SUPFAM" id="SSF52540">
    <property type="entry name" value="P-loop containing nucleoside triphosphate hydrolases"/>
    <property type="match status" value="1"/>
</dbReference>
<dbReference type="Pfam" id="PF08352">
    <property type="entry name" value="oligo_HPY"/>
    <property type="match status" value="1"/>
</dbReference>
<dbReference type="OrthoDB" id="9784450at2"/>
<comment type="similarity">
    <text evidence="1">Belongs to the ABC transporter superfamily.</text>
</comment>
<protein>
    <submittedName>
        <fullName evidence="6">Oligopeptide transport ATP-binding protein OppF (TC 3.A.1.5.1)</fullName>
    </submittedName>
</protein>
<gene>
    <name evidence="6" type="ORF">BN1221_03869</name>
</gene>
<dbReference type="PANTHER" id="PTHR43776">
    <property type="entry name" value="TRANSPORT ATP-BINDING PROTEIN"/>
    <property type="match status" value="1"/>
</dbReference>
<evidence type="ECO:0000256" key="3">
    <source>
        <dbReference type="ARBA" id="ARBA00022741"/>
    </source>
</evidence>
<dbReference type="AlphaFoldDB" id="A0A0G4JZH8"/>
<dbReference type="PROSITE" id="PS00211">
    <property type="entry name" value="ABC_TRANSPORTER_1"/>
    <property type="match status" value="1"/>
</dbReference>
<dbReference type="InterPro" id="IPR050319">
    <property type="entry name" value="ABC_transp_ATP-bind"/>
</dbReference>
<dbReference type="Pfam" id="PF00005">
    <property type="entry name" value="ABC_tran"/>
    <property type="match status" value="1"/>
</dbReference>
<dbReference type="Gene3D" id="3.40.50.300">
    <property type="entry name" value="P-loop containing nucleotide triphosphate hydrolases"/>
    <property type="match status" value="1"/>
</dbReference>
<dbReference type="EMBL" id="CGIG01000001">
    <property type="protein sequence ID" value="CPR19630.1"/>
    <property type="molecule type" value="Genomic_DNA"/>
</dbReference>
<organism evidence="6 7">
    <name type="scientific">Brenneria goodwinii</name>
    <dbReference type="NCBI Taxonomy" id="1109412"/>
    <lineage>
        <taxon>Bacteria</taxon>
        <taxon>Pseudomonadati</taxon>
        <taxon>Pseudomonadota</taxon>
        <taxon>Gammaproteobacteria</taxon>
        <taxon>Enterobacterales</taxon>
        <taxon>Pectobacteriaceae</taxon>
        <taxon>Brenneria</taxon>
    </lineage>
</organism>
<dbReference type="SMART" id="SM00382">
    <property type="entry name" value="AAA"/>
    <property type="match status" value="1"/>
</dbReference>
<evidence type="ECO:0000256" key="4">
    <source>
        <dbReference type="ARBA" id="ARBA00022840"/>
    </source>
</evidence>
<dbReference type="GO" id="GO:0015833">
    <property type="term" value="P:peptide transport"/>
    <property type="evidence" value="ECO:0007669"/>
    <property type="project" value="InterPro"/>
</dbReference>
<feature type="domain" description="ABC transporter" evidence="5">
    <location>
        <begin position="6"/>
        <end position="252"/>
    </location>
</feature>
<keyword evidence="7" id="KW-1185">Reference proteome</keyword>
<dbReference type="InterPro" id="IPR003439">
    <property type="entry name" value="ABC_transporter-like_ATP-bd"/>
</dbReference>
<evidence type="ECO:0000313" key="7">
    <source>
        <dbReference type="Proteomes" id="UP000044377"/>
    </source>
</evidence>
<dbReference type="FunFam" id="3.40.50.300:FF:000016">
    <property type="entry name" value="Oligopeptide ABC transporter ATP-binding component"/>
    <property type="match status" value="1"/>
</dbReference>
<proteinExistence type="inferred from homology"/>
<evidence type="ECO:0000256" key="2">
    <source>
        <dbReference type="ARBA" id="ARBA00022448"/>
    </source>
</evidence>